<feature type="region of interest" description="Disordered" evidence="1">
    <location>
        <begin position="42"/>
        <end position="67"/>
    </location>
</feature>
<keyword evidence="2" id="KW-0732">Signal</keyword>
<dbReference type="InterPro" id="IPR007138">
    <property type="entry name" value="ABM_dom"/>
</dbReference>
<dbReference type="InterPro" id="IPR011008">
    <property type="entry name" value="Dimeric_a/b-barrel"/>
</dbReference>
<dbReference type="EMBL" id="JALLAZ020000593">
    <property type="protein sequence ID" value="KAL3791409.1"/>
    <property type="molecule type" value="Genomic_DNA"/>
</dbReference>
<evidence type="ECO:0000256" key="2">
    <source>
        <dbReference type="SAM" id="SignalP"/>
    </source>
</evidence>
<accession>A0ABD3PTK6</accession>
<dbReference type="AlphaFoldDB" id="A0ABD3PTK6"/>
<sequence length="352" mass="39516">MKLSTRRLLLHCMLLIDGCRALSSTFGVGAGAWTTHHHHHHHHHCHRHRRPPRARARANDDDDTAERRINLIDRPDVDDDDDDGAAVPLYCLNVVLRIKPDRRVEFLECIKSNQRGTLTTEPDAVSYVYGEDVDSPNTFRFFEQYVGPGVAGFDAHRDTPHFANWEAFASSGPFAADPEVRFYEEDIIAATGGGGRGRAAEGAGARTIRDVLLAGNDDYDDFSVGLTCVDVRMRVRPECRDSFLSAMRDYRDGALSDDPRAVSFVFGEDVDETNVFHVFEAYHQLRPLGKNVGRGGGKLVEDSEDDDDSDDDDDDDARAPAAHRSRWEKFVEEERPFSSPIEVGRYAARLPY</sequence>
<feature type="region of interest" description="Disordered" evidence="1">
    <location>
        <begin position="293"/>
        <end position="325"/>
    </location>
</feature>
<feature type="signal peptide" evidence="2">
    <location>
        <begin position="1"/>
        <end position="21"/>
    </location>
</feature>
<reference evidence="4 5" key="1">
    <citation type="submission" date="2024-10" db="EMBL/GenBank/DDBJ databases">
        <title>Updated reference genomes for cyclostephanoid diatoms.</title>
        <authorList>
            <person name="Roberts W.R."/>
            <person name="Alverson A.J."/>
        </authorList>
    </citation>
    <scope>NUCLEOTIDE SEQUENCE [LARGE SCALE GENOMIC DNA]</scope>
    <source>
        <strain evidence="4 5">AJA276-08</strain>
    </source>
</reference>
<evidence type="ECO:0000256" key="1">
    <source>
        <dbReference type="SAM" id="MobiDB-lite"/>
    </source>
</evidence>
<feature type="chain" id="PRO_5044768896" description="ABM domain-containing protein" evidence="2">
    <location>
        <begin position="22"/>
        <end position="352"/>
    </location>
</feature>
<dbReference type="Proteomes" id="UP001530315">
    <property type="component" value="Unassembled WGS sequence"/>
</dbReference>
<evidence type="ECO:0000313" key="5">
    <source>
        <dbReference type="Proteomes" id="UP001530315"/>
    </source>
</evidence>
<evidence type="ECO:0000259" key="3">
    <source>
        <dbReference type="Pfam" id="PF03992"/>
    </source>
</evidence>
<organism evidence="4 5">
    <name type="scientific">Stephanodiscus triporus</name>
    <dbReference type="NCBI Taxonomy" id="2934178"/>
    <lineage>
        <taxon>Eukaryota</taxon>
        <taxon>Sar</taxon>
        <taxon>Stramenopiles</taxon>
        <taxon>Ochrophyta</taxon>
        <taxon>Bacillariophyta</taxon>
        <taxon>Coscinodiscophyceae</taxon>
        <taxon>Thalassiosirophycidae</taxon>
        <taxon>Stephanodiscales</taxon>
        <taxon>Stephanodiscaceae</taxon>
        <taxon>Stephanodiscus</taxon>
    </lineage>
</organism>
<dbReference type="Gene3D" id="3.30.70.100">
    <property type="match status" value="2"/>
</dbReference>
<feature type="compositionally biased region" description="Basic residues" evidence="1">
    <location>
        <begin position="42"/>
        <end position="56"/>
    </location>
</feature>
<gene>
    <name evidence="4" type="ORF">ACHAW5_005783</name>
</gene>
<dbReference type="Pfam" id="PF03992">
    <property type="entry name" value="ABM"/>
    <property type="match status" value="1"/>
</dbReference>
<feature type="domain" description="ABM" evidence="3">
    <location>
        <begin position="90"/>
        <end position="165"/>
    </location>
</feature>
<name>A0ABD3PTK6_9STRA</name>
<protein>
    <recommendedName>
        <fullName evidence="3">ABM domain-containing protein</fullName>
    </recommendedName>
</protein>
<dbReference type="SUPFAM" id="SSF54909">
    <property type="entry name" value="Dimeric alpha+beta barrel"/>
    <property type="match status" value="1"/>
</dbReference>
<feature type="compositionally biased region" description="Acidic residues" evidence="1">
    <location>
        <begin position="302"/>
        <end position="316"/>
    </location>
</feature>
<proteinExistence type="predicted"/>
<evidence type="ECO:0000313" key="4">
    <source>
        <dbReference type="EMBL" id="KAL3791409.1"/>
    </source>
</evidence>
<keyword evidence="5" id="KW-1185">Reference proteome</keyword>
<comment type="caution">
    <text evidence="4">The sequence shown here is derived from an EMBL/GenBank/DDBJ whole genome shotgun (WGS) entry which is preliminary data.</text>
</comment>